<dbReference type="Proteomes" id="UP000001396">
    <property type="component" value="Unassembled WGS sequence"/>
</dbReference>
<protein>
    <recommendedName>
        <fullName evidence="3">Ankyrin repeat protein</fullName>
    </recommendedName>
</protein>
<dbReference type="InParanoid" id="D3BSD9"/>
<dbReference type="EMBL" id="ADBJ01000052">
    <property type="protein sequence ID" value="EFA75645.1"/>
    <property type="molecule type" value="Genomic_DNA"/>
</dbReference>
<reference evidence="1 2" key="1">
    <citation type="journal article" date="2011" name="Genome Res.">
        <title>Phylogeny-wide analysis of social amoeba genomes highlights ancient origins for complex intercellular communication.</title>
        <authorList>
            <person name="Heidel A.J."/>
            <person name="Lawal H.M."/>
            <person name="Felder M."/>
            <person name="Schilde C."/>
            <person name="Helps N.R."/>
            <person name="Tunggal B."/>
            <person name="Rivero F."/>
            <person name="John U."/>
            <person name="Schleicher M."/>
            <person name="Eichinger L."/>
            <person name="Platzer M."/>
            <person name="Noegel A.A."/>
            <person name="Schaap P."/>
            <person name="Gloeckner G."/>
        </authorList>
    </citation>
    <scope>NUCLEOTIDE SEQUENCE [LARGE SCALE GENOMIC DNA]</scope>
    <source>
        <strain evidence="2">ATCC 26659 / Pp 5 / PN500</strain>
    </source>
</reference>
<organism evidence="1 2">
    <name type="scientific">Heterostelium pallidum (strain ATCC 26659 / Pp 5 / PN500)</name>
    <name type="common">Cellular slime mold</name>
    <name type="synonym">Polysphondylium pallidum</name>
    <dbReference type="NCBI Taxonomy" id="670386"/>
    <lineage>
        <taxon>Eukaryota</taxon>
        <taxon>Amoebozoa</taxon>
        <taxon>Evosea</taxon>
        <taxon>Eumycetozoa</taxon>
        <taxon>Dictyostelia</taxon>
        <taxon>Acytosteliales</taxon>
        <taxon>Acytosteliaceae</taxon>
        <taxon>Heterostelium</taxon>
    </lineage>
</organism>
<comment type="caution">
    <text evidence="1">The sequence shown here is derived from an EMBL/GenBank/DDBJ whole genome shotgun (WGS) entry which is preliminary data.</text>
</comment>
<dbReference type="RefSeq" id="XP_020427779.1">
    <property type="nucleotide sequence ID" value="XM_020581668.1"/>
</dbReference>
<dbReference type="InterPro" id="IPR036770">
    <property type="entry name" value="Ankyrin_rpt-contain_sf"/>
</dbReference>
<sequence length="509" mass="59324">MTAAIESKHSSEKLIQFFLEKHNCKFNDFGWVVEDVYLTVNHNNLEILKRLPAVLFSSLDVSRIKFDNMEIVGYVQDKCSTPFAKNAKLDIIKYLQEKNNTLFIKQEVFTQLALNGQLDIIKYLIGKLPGSRSYLYRHAFLGGDLETFKYIHSNQTYSGGSTSLFPTRDTKFPESLALIEYVHQNHPWFAPSWYMISAFIYHGQLERVKTMLSAYNDSEIKLSDCVNIAMRRGHLSILELLFKSYPEIRPTAKGVEDAAVNFQNEAIVWVFDNYGAERIQGNISLLPLIVARNEEMIYYLLRSTRQQVSYADILMAIKQSDNKLFNKISPLRSTHFTSTWLIASAATGNLEIFQSVYECMSKYDNYSTEMVAQKLIEHNNRSMLKSLIDLGILKWSFTFYVYALEHEYVDQIQWIAEHFGKETLDDQIVQLIDTKQQFSDLFYFNLLKLHPTVFSKLDFTNQIQRSIVKNNIQLFTLLYSYYKEKNAKLSNYSIFETARTKPIFLHFFK</sequence>
<keyword evidence="2" id="KW-1185">Reference proteome</keyword>
<dbReference type="InterPro" id="IPR052050">
    <property type="entry name" value="SecEffector_AnkRepeat"/>
</dbReference>
<evidence type="ECO:0000313" key="2">
    <source>
        <dbReference type="Proteomes" id="UP000001396"/>
    </source>
</evidence>
<evidence type="ECO:0000313" key="1">
    <source>
        <dbReference type="EMBL" id="EFA75645.1"/>
    </source>
</evidence>
<dbReference type="PANTHER" id="PTHR46586">
    <property type="entry name" value="ANKYRIN REPEAT-CONTAINING PROTEIN"/>
    <property type="match status" value="1"/>
</dbReference>
<name>D3BSD9_HETP5</name>
<dbReference type="SUPFAM" id="SSF48403">
    <property type="entry name" value="Ankyrin repeat"/>
    <property type="match status" value="1"/>
</dbReference>
<accession>D3BSD9</accession>
<dbReference type="GeneID" id="31366375"/>
<dbReference type="AlphaFoldDB" id="D3BSD9"/>
<evidence type="ECO:0008006" key="3">
    <source>
        <dbReference type="Google" id="ProtNLM"/>
    </source>
</evidence>
<proteinExistence type="predicted"/>
<gene>
    <name evidence="1" type="ORF">PPL_10906</name>
</gene>
<dbReference type="PANTHER" id="PTHR46586:SF4">
    <property type="match status" value="1"/>
</dbReference>